<dbReference type="EMBL" id="CP017686">
    <property type="protein sequence ID" value="AYQ55394.1"/>
    <property type="molecule type" value="Genomic_DNA"/>
</dbReference>
<feature type="domain" description="CobE/GbiG C-terminal" evidence="1">
    <location>
        <begin position="215"/>
        <end position="332"/>
    </location>
</feature>
<dbReference type="InterPro" id="IPR052553">
    <property type="entry name" value="CbiG_hydrolase"/>
</dbReference>
<evidence type="ECO:0000313" key="4">
    <source>
        <dbReference type="EMBL" id="AYQ55394.1"/>
    </source>
</evidence>
<proteinExistence type="predicted"/>
<dbReference type="InterPro" id="IPR021745">
    <property type="entry name" value="CbiG_mid"/>
</dbReference>
<evidence type="ECO:0000259" key="2">
    <source>
        <dbReference type="Pfam" id="PF11760"/>
    </source>
</evidence>
<evidence type="ECO:0000259" key="1">
    <source>
        <dbReference type="Pfam" id="PF01890"/>
    </source>
</evidence>
<dbReference type="InterPro" id="IPR038029">
    <property type="entry name" value="GbiG_N_sf"/>
</dbReference>
<evidence type="ECO:0000313" key="5">
    <source>
        <dbReference type="Proteomes" id="UP000273278"/>
    </source>
</evidence>
<dbReference type="Gene3D" id="3.40.50.11220">
    <property type="match status" value="1"/>
</dbReference>
<feature type="domain" description="Cobalamin synthesis G N-terminal" evidence="2">
    <location>
        <begin position="51"/>
        <end position="131"/>
    </location>
</feature>
<reference evidence="4 5" key="1">
    <citation type="submission" date="2016-10" db="EMBL/GenBank/DDBJ databases">
        <title>Complete genome of the TMA-utilizing, human hosted archaeon Methanomethylophilus alvus Gen. nov, sp. nov., strain Mx-05, derived from a pure culture.</title>
        <authorList>
            <person name="Brugere J.-F."/>
            <person name="Ben Hania W."/>
            <person name="Chaudhary P.P."/>
            <person name="Gaci N."/>
            <person name="Borrel G."/>
            <person name="Cao Van Tuat L."/>
            <person name="Fardeau M.-L."/>
            <person name="Harris H.M.B."/>
            <person name="O'Toole P.W."/>
            <person name="Ollivier B."/>
        </authorList>
    </citation>
    <scope>NUCLEOTIDE SEQUENCE [LARGE SCALE GENOMIC DNA]</scope>
    <source>
        <strain evidence="4 5">Mx-05</strain>
    </source>
</reference>
<protein>
    <submittedName>
        <fullName evidence="4">Cobalamin biosynthesis protein CbiG</fullName>
    </submittedName>
</protein>
<dbReference type="GO" id="GO:0009236">
    <property type="term" value="P:cobalamin biosynthetic process"/>
    <property type="evidence" value="ECO:0007669"/>
    <property type="project" value="InterPro"/>
</dbReference>
<dbReference type="InterPro" id="IPR036518">
    <property type="entry name" value="CobE/GbiG_C_sf"/>
</dbReference>
<dbReference type="PANTHER" id="PTHR37477">
    <property type="entry name" value="COBALT-PRECORRIN-5A HYDROLASE"/>
    <property type="match status" value="1"/>
</dbReference>
<dbReference type="SUPFAM" id="SSF159664">
    <property type="entry name" value="CobE/GbiG C-terminal domain-like"/>
    <property type="match status" value="1"/>
</dbReference>
<gene>
    <name evidence="4" type="ORF">BKD89_06230</name>
</gene>
<dbReference type="GeneID" id="41322043"/>
<organism evidence="4 5">
    <name type="scientific">Methanomethylophilus alvi</name>
    <dbReference type="NCBI Taxonomy" id="1291540"/>
    <lineage>
        <taxon>Archaea</taxon>
        <taxon>Methanobacteriati</taxon>
        <taxon>Thermoplasmatota</taxon>
        <taxon>Thermoplasmata</taxon>
        <taxon>Methanomassiliicoccales</taxon>
        <taxon>Methanomethylophilaceae</taxon>
        <taxon>Methanomethylophilus</taxon>
    </lineage>
</organism>
<feature type="domain" description="Cobalamin biosynthesis central region" evidence="3">
    <location>
        <begin position="136"/>
        <end position="185"/>
    </location>
</feature>
<dbReference type="AlphaFoldDB" id="A0A3G3IIK9"/>
<dbReference type="OMA" id="GIGCNRG"/>
<name>A0A3G3IIK9_9ARCH</name>
<evidence type="ECO:0000259" key="3">
    <source>
        <dbReference type="Pfam" id="PF11761"/>
    </source>
</evidence>
<dbReference type="Pfam" id="PF01890">
    <property type="entry name" value="CbiG_C"/>
    <property type="match status" value="1"/>
</dbReference>
<dbReference type="InterPro" id="IPR021744">
    <property type="entry name" value="CbiG_N"/>
</dbReference>
<sequence>MKVDIIAFSTKGCQKSLDIAGCFPEDEVNLFAKTTADSVGIEKVECSMREWTERSFAECDAIVFVGAVGIAVREIAPFIRNKTVDPAVISVDELGRFCIPILSGHIGGANGIAVRVAGHIGAVPVVTTATDINGKIAIDAWAVNNDLSIVNLHAAKDVAARILSGDPVGFVSDVPVKGDVPPELSADEASTGVYVGNGDARPFETTLRLVPRDCVLGIGCRRDTPEEDIEGMVSRALAEAGISMRNVRAAASIDLKKDEAGLLAFASKHSLPITFYTADELNAVPGEFSKSGFVQSVTAVDCVCERSAVKASRGGRIILRKYAGDGVTVAIAREDFSVDFTRYRK</sequence>
<dbReference type="PANTHER" id="PTHR37477:SF1">
    <property type="entry name" value="COBALT-PRECORRIN-5A HYDROLASE"/>
    <property type="match status" value="1"/>
</dbReference>
<dbReference type="InterPro" id="IPR002750">
    <property type="entry name" value="CobE/GbiG_C"/>
</dbReference>
<dbReference type="Pfam" id="PF11760">
    <property type="entry name" value="CbiG_N"/>
    <property type="match status" value="1"/>
</dbReference>
<dbReference type="Proteomes" id="UP000273278">
    <property type="component" value="Chromosome"/>
</dbReference>
<dbReference type="Pfam" id="PF11761">
    <property type="entry name" value="CbiG_mid"/>
    <property type="match status" value="1"/>
</dbReference>
<dbReference type="Gene3D" id="3.30.420.180">
    <property type="entry name" value="CobE/GbiG C-terminal domain"/>
    <property type="match status" value="1"/>
</dbReference>
<dbReference type="RefSeq" id="WP_015505154.1">
    <property type="nucleotide sequence ID" value="NZ_CAYARL010000031.1"/>
</dbReference>
<accession>A0A3G3IIK9</accession>
<dbReference type="SUPFAM" id="SSF159672">
    <property type="entry name" value="CbiG N-terminal domain-like"/>
    <property type="match status" value="1"/>
</dbReference>